<dbReference type="RefSeq" id="WP_342807653.1">
    <property type="nucleotide sequence ID" value="NZ_JAOPJZ010000003.1"/>
</dbReference>
<proteinExistence type="predicted"/>
<accession>A0AAP2Z6L4</accession>
<reference evidence="1 2" key="1">
    <citation type="submission" date="2022-09" db="EMBL/GenBank/DDBJ databases">
        <title>Enrichment on poylsaccharides allowed isolation of novel metabolic and taxonomic groups of Haloarchaea.</title>
        <authorList>
            <person name="Sorokin D.Y."/>
            <person name="Elcheninov A.G."/>
            <person name="Khizhniak T.V."/>
            <person name="Kolganova T.V."/>
            <person name="Kublanov I.V."/>
        </authorList>
    </citation>
    <scope>NUCLEOTIDE SEQUENCE [LARGE SCALE GENOMIC DNA]</scope>
    <source>
        <strain evidence="1 2">AArc-curdl1</strain>
    </source>
</reference>
<evidence type="ECO:0000313" key="1">
    <source>
        <dbReference type="EMBL" id="MCU4751652.1"/>
    </source>
</evidence>
<evidence type="ECO:0000313" key="2">
    <source>
        <dbReference type="Proteomes" id="UP001321047"/>
    </source>
</evidence>
<dbReference type="AlphaFoldDB" id="A0AAP2Z6L4"/>
<gene>
    <name evidence="1" type="ORF">OB919_06610</name>
</gene>
<dbReference type="Proteomes" id="UP001321047">
    <property type="component" value="Unassembled WGS sequence"/>
</dbReference>
<comment type="caution">
    <text evidence="1">The sequence shown here is derived from an EMBL/GenBank/DDBJ whole genome shotgun (WGS) entry which is preliminary data.</text>
</comment>
<protein>
    <recommendedName>
        <fullName evidence="3">DUF2795 domain-containing protein</fullName>
    </recommendedName>
</protein>
<dbReference type="EMBL" id="JAOPJZ010000003">
    <property type="protein sequence ID" value="MCU4751652.1"/>
    <property type="molecule type" value="Genomic_DNA"/>
</dbReference>
<dbReference type="Pfam" id="PF19102">
    <property type="entry name" value="DUF5789"/>
    <property type="match status" value="1"/>
</dbReference>
<sequence length="86" mass="9383">MSYDTINLSRLEEALAELSYPVSREDAANTLDGTTLLLADGEADLGELVAATQGDRYTSREELQYSLHNTLPTEAVGERYQSEGEG</sequence>
<organism evidence="1 2">
    <name type="scientific">Natronosalvus hydrolyticus</name>
    <dbReference type="NCBI Taxonomy" id="2979988"/>
    <lineage>
        <taxon>Archaea</taxon>
        <taxon>Methanobacteriati</taxon>
        <taxon>Methanobacteriota</taxon>
        <taxon>Stenosarchaea group</taxon>
        <taxon>Halobacteria</taxon>
        <taxon>Halobacteriales</taxon>
        <taxon>Natrialbaceae</taxon>
        <taxon>Natronosalvus</taxon>
    </lineage>
</organism>
<evidence type="ECO:0008006" key="3">
    <source>
        <dbReference type="Google" id="ProtNLM"/>
    </source>
</evidence>
<keyword evidence="2" id="KW-1185">Reference proteome</keyword>
<dbReference type="InterPro" id="IPR043899">
    <property type="entry name" value="DUF5789"/>
</dbReference>
<name>A0AAP2Z6L4_9EURY</name>